<protein>
    <submittedName>
        <fullName evidence="2">CGNR zinc finger domain-containing protein</fullName>
    </submittedName>
</protein>
<dbReference type="Proteomes" id="UP001589894">
    <property type="component" value="Unassembled WGS sequence"/>
</dbReference>
<dbReference type="SUPFAM" id="SSF160904">
    <property type="entry name" value="Jann2411-like"/>
    <property type="match status" value="1"/>
</dbReference>
<dbReference type="PANTHER" id="PTHR35525">
    <property type="entry name" value="BLL6575 PROTEIN"/>
    <property type="match status" value="1"/>
</dbReference>
<dbReference type="RefSeq" id="WP_377335774.1">
    <property type="nucleotide sequence ID" value="NZ_JBHLUE010000002.1"/>
</dbReference>
<name>A0ABV6NRF2_9ACTN</name>
<dbReference type="InterPro" id="IPR023286">
    <property type="entry name" value="ABATE_dom_sf"/>
</dbReference>
<dbReference type="EMBL" id="JBHLUE010000002">
    <property type="protein sequence ID" value="MFC0563351.1"/>
    <property type="molecule type" value="Genomic_DNA"/>
</dbReference>
<dbReference type="InterPro" id="IPR010852">
    <property type="entry name" value="ABATE"/>
</dbReference>
<organism evidence="2 3">
    <name type="scientific">Plantactinospora siamensis</name>
    <dbReference type="NCBI Taxonomy" id="555372"/>
    <lineage>
        <taxon>Bacteria</taxon>
        <taxon>Bacillati</taxon>
        <taxon>Actinomycetota</taxon>
        <taxon>Actinomycetes</taxon>
        <taxon>Micromonosporales</taxon>
        <taxon>Micromonosporaceae</taxon>
        <taxon>Plantactinospora</taxon>
    </lineage>
</organism>
<feature type="domain" description="Zinc finger CGNR" evidence="1">
    <location>
        <begin position="139"/>
        <end position="180"/>
    </location>
</feature>
<dbReference type="Gene3D" id="1.10.3300.10">
    <property type="entry name" value="Jann2411-like domain"/>
    <property type="match status" value="1"/>
</dbReference>
<sequence>MRQPGDRAPAPEPLALVQDLINTNDIEGRHDRLTEPAGLRGFCADHGLPDPGATAEDLAEVRRFRELLREVCAAHTGADLPVAERSALAELTARAPLVLAVGPDGTVRAAPAASSGTAALLGRICAEVLAAEAAGTWRRLKACAAHGCRWVYYDHSPAGRGRWCTMSMCGSRAKMRSYRAGRAGGAR</sequence>
<proteinExistence type="predicted"/>
<accession>A0ABV6NRF2</accession>
<evidence type="ECO:0000313" key="2">
    <source>
        <dbReference type="EMBL" id="MFC0563351.1"/>
    </source>
</evidence>
<gene>
    <name evidence="2" type="ORF">ACFFHU_04115</name>
</gene>
<dbReference type="PANTHER" id="PTHR35525:SF3">
    <property type="entry name" value="BLL6575 PROTEIN"/>
    <property type="match status" value="1"/>
</dbReference>
<comment type="caution">
    <text evidence="2">The sequence shown here is derived from an EMBL/GenBank/DDBJ whole genome shotgun (WGS) entry which is preliminary data.</text>
</comment>
<evidence type="ECO:0000259" key="1">
    <source>
        <dbReference type="Pfam" id="PF11706"/>
    </source>
</evidence>
<keyword evidence="3" id="KW-1185">Reference proteome</keyword>
<dbReference type="InterPro" id="IPR021005">
    <property type="entry name" value="Znf_CGNR"/>
</dbReference>
<evidence type="ECO:0000313" key="3">
    <source>
        <dbReference type="Proteomes" id="UP001589894"/>
    </source>
</evidence>
<reference evidence="2 3" key="1">
    <citation type="submission" date="2024-09" db="EMBL/GenBank/DDBJ databases">
        <authorList>
            <person name="Sun Q."/>
            <person name="Mori K."/>
        </authorList>
    </citation>
    <scope>NUCLEOTIDE SEQUENCE [LARGE SCALE GENOMIC DNA]</scope>
    <source>
        <strain evidence="2 3">TBRC 2205</strain>
    </source>
</reference>
<dbReference type="Pfam" id="PF07336">
    <property type="entry name" value="ABATE"/>
    <property type="match status" value="1"/>
</dbReference>
<dbReference type="Pfam" id="PF11706">
    <property type="entry name" value="zf-CGNR"/>
    <property type="match status" value="1"/>
</dbReference>